<feature type="transmembrane region" description="Helical" evidence="7">
    <location>
        <begin position="73"/>
        <end position="103"/>
    </location>
</feature>
<evidence type="ECO:0000256" key="5">
    <source>
        <dbReference type="ARBA" id="ARBA00022989"/>
    </source>
</evidence>
<dbReference type="PANTHER" id="PTHR30151:SF20">
    <property type="entry name" value="ABC TRANSPORTER PERMEASE PROTEIN HI_0355-RELATED"/>
    <property type="match status" value="1"/>
</dbReference>
<dbReference type="InterPro" id="IPR000515">
    <property type="entry name" value="MetI-like"/>
</dbReference>
<dbReference type="GO" id="GO:0005886">
    <property type="term" value="C:plasma membrane"/>
    <property type="evidence" value="ECO:0007669"/>
    <property type="project" value="UniProtKB-SubCell"/>
</dbReference>
<keyword evidence="5 7" id="KW-1133">Transmembrane helix</keyword>
<feature type="transmembrane region" description="Helical" evidence="7">
    <location>
        <begin position="30"/>
        <end position="53"/>
    </location>
</feature>
<evidence type="ECO:0000313" key="10">
    <source>
        <dbReference type="Proteomes" id="UP000248021"/>
    </source>
</evidence>
<dbReference type="PROSITE" id="PS50928">
    <property type="entry name" value="ABC_TM1"/>
    <property type="match status" value="1"/>
</dbReference>
<keyword evidence="3" id="KW-1003">Cell membrane</keyword>
<evidence type="ECO:0000256" key="4">
    <source>
        <dbReference type="ARBA" id="ARBA00022692"/>
    </source>
</evidence>
<evidence type="ECO:0000256" key="6">
    <source>
        <dbReference type="ARBA" id="ARBA00023136"/>
    </source>
</evidence>
<reference evidence="9 10" key="1">
    <citation type="submission" date="2018-05" db="EMBL/GenBank/DDBJ databases">
        <title>Genomic Encyclopedia of Type Strains, Phase IV (KMG-IV): sequencing the most valuable type-strain genomes for metagenomic binning, comparative biology and taxonomic classification.</title>
        <authorList>
            <person name="Goeker M."/>
        </authorList>
    </citation>
    <scope>NUCLEOTIDE SEQUENCE [LARGE SCALE GENOMIC DNA]</scope>
    <source>
        <strain evidence="9 10">DSM 6462</strain>
    </source>
</reference>
<evidence type="ECO:0000313" key="9">
    <source>
        <dbReference type="EMBL" id="PXW57189.1"/>
    </source>
</evidence>
<dbReference type="SUPFAM" id="SSF161098">
    <property type="entry name" value="MetI-like"/>
    <property type="match status" value="1"/>
</dbReference>
<dbReference type="Pfam" id="PF00528">
    <property type="entry name" value="BPD_transp_1"/>
    <property type="match status" value="1"/>
</dbReference>
<dbReference type="Proteomes" id="UP000248021">
    <property type="component" value="Unassembled WGS sequence"/>
</dbReference>
<dbReference type="AlphaFoldDB" id="A0A2V3U3N1"/>
<gene>
    <name evidence="9" type="ORF">C7450_107229</name>
</gene>
<name>A0A2V3U3N1_9HYPH</name>
<feature type="transmembrane region" description="Helical" evidence="7">
    <location>
        <begin position="190"/>
        <end position="216"/>
    </location>
</feature>
<keyword evidence="6 7" id="KW-0472">Membrane</keyword>
<dbReference type="EMBL" id="QJJK01000007">
    <property type="protein sequence ID" value="PXW57189.1"/>
    <property type="molecule type" value="Genomic_DNA"/>
</dbReference>
<organism evidence="9 10">
    <name type="scientific">Chelatococcus asaccharovorans</name>
    <dbReference type="NCBI Taxonomy" id="28210"/>
    <lineage>
        <taxon>Bacteria</taxon>
        <taxon>Pseudomonadati</taxon>
        <taxon>Pseudomonadota</taxon>
        <taxon>Alphaproteobacteria</taxon>
        <taxon>Hyphomicrobiales</taxon>
        <taxon>Chelatococcaceae</taxon>
        <taxon>Chelatococcus</taxon>
    </lineage>
</organism>
<dbReference type="InterPro" id="IPR035906">
    <property type="entry name" value="MetI-like_sf"/>
</dbReference>
<dbReference type="PANTHER" id="PTHR30151">
    <property type="entry name" value="ALKANE SULFONATE ABC TRANSPORTER-RELATED, MEMBRANE SUBUNIT"/>
    <property type="match status" value="1"/>
</dbReference>
<evidence type="ECO:0000256" key="7">
    <source>
        <dbReference type="RuleBase" id="RU363032"/>
    </source>
</evidence>
<feature type="domain" description="ABC transmembrane type-1" evidence="8">
    <location>
        <begin position="75"/>
        <end position="262"/>
    </location>
</feature>
<feature type="transmembrane region" description="Helical" evidence="7">
    <location>
        <begin position="236"/>
        <end position="258"/>
    </location>
</feature>
<dbReference type="CDD" id="cd06261">
    <property type="entry name" value="TM_PBP2"/>
    <property type="match status" value="1"/>
</dbReference>
<evidence type="ECO:0000256" key="2">
    <source>
        <dbReference type="ARBA" id="ARBA00022448"/>
    </source>
</evidence>
<keyword evidence="10" id="KW-1185">Reference proteome</keyword>
<evidence type="ECO:0000256" key="1">
    <source>
        <dbReference type="ARBA" id="ARBA00004651"/>
    </source>
</evidence>
<comment type="similarity">
    <text evidence="7">Belongs to the binding-protein-dependent transport system permease family.</text>
</comment>
<proteinExistence type="inferred from homology"/>
<protein>
    <submittedName>
        <fullName evidence="9">NitT/TauT family transport system permease protein</fullName>
    </submittedName>
</protein>
<keyword evidence="2 7" id="KW-0813">Transport</keyword>
<sequence length="270" mass="29048">MADTAQATPGTGNGEAPRLAMQLGRMGPAIGIHLALLALWYAVTAWGGIPRFILPSPVDTVATLLQPHYNWGMHIYITTIEVFGGFILASVFGVALAVVFSWWPVTGRTAMPLLVTLNMIPKVAMAPLLIVWLSYGIVPNIVIAFTICFFPIVITTARGLREVESDLVDLVRALRGSRKQIFTKIQLPSALPYIFSGMRVAAVLAVAGAVVGEFIGSERGLGYLMLQVQSSLDTPAMFMCLALISAIGIVLYGLVVFGERLFVVADARLD</sequence>
<accession>A0A2V3U3N1</accession>
<keyword evidence="4 7" id="KW-0812">Transmembrane</keyword>
<comment type="subcellular location">
    <subcellularLocation>
        <location evidence="1 7">Cell membrane</location>
        <topology evidence="1 7">Multi-pass membrane protein</topology>
    </subcellularLocation>
</comment>
<dbReference type="GO" id="GO:0055085">
    <property type="term" value="P:transmembrane transport"/>
    <property type="evidence" value="ECO:0007669"/>
    <property type="project" value="InterPro"/>
</dbReference>
<comment type="caution">
    <text evidence="9">The sequence shown here is derived from an EMBL/GenBank/DDBJ whole genome shotgun (WGS) entry which is preliminary data.</text>
</comment>
<evidence type="ECO:0000259" key="8">
    <source>
        <dbReference type="PROSITE" id="PS50928"/>
    </source>
</evidence>
<evidence type="ECO:0000256" key="3">
    <source>
        <dbReference type="ARBA" id="ARBA00022475"/>
    </source>
</evidence>
<dbReference type="Gene3D" id="1.10.3720.10">
    <property type="entry name" value="MetI-like"/>
    <property type="match status" value="1"/>
</dbReference>